<keyword evidence="4" id="KW-1185">Reference proteome</keyword>
<dbReference type="Pfam" id="PF13561">
    <property type="entry name" value="adh_short_C2"/>
    <property type="match status" value="1"/>
</dbReference>
<dbReference type="InterPro" id="IPR020904">
    <property type="entry name" value="Sc_DH/Rdtase_CS"/>
</dbReference>
<dbReference type="AlphaFoldDB" id="A0A1Y1RNF4"/>
<gene>
    <name evidence="3" type="ORF">A7979_07455</name>
</gene>
<dbReference type="PANTHER" id="PTHR43639:SF1">
    <property type="entry name" value="SHORT-CHAIN DEHYDROGENASE_REDUCTASE FAMILY PROTEIN"/>
    <property type="match status" value="1"/>
</dbReference>
<dbReference type="PROSITE" id="PS00061">
    <property type="entry name" value="ADH_SHORT"/>
    <property type="match status" value="1"/>
</dbReference>
<name>A0A1Y1RNF4_9MICC</name>
<comment type="similarity">
    <text evidence="1">Belongs to the short-chain dehydrogenases/reductases (SDR) family.</text>
</comment>
<evidence type="ECO:0000256" key="2">
    <source>
        <dbReference type="ARBA" id="ARBA00023002"/>
    </source>
</evidence>
<evidence type="ECO:0000313" key="4">
    <source>
        <dbReference type="Proteomes" id="UP000192359"/>
    </source>
</evidence>
<comment type="caution">
    <text evidence="3">The sequence shown here is derived from an EMBL/GenBank/DDBJ whole genome shotgun (WGS) entry which is preliminary data.</text>
</comment>
<dbReference type="CDD" id="cd05233">
    <property type="entry name" value="SDR_c"/>
    <property type="match status" value="1"/>
</dbReference>
<evidence type="ECO:0008006" key="5">
    <source>
        <dbReference type="Google" id="ProtNLM"/>
    </source>
</evidence>
<dbReference type="Proteomes" id="UP000192359">
    <property type="component" value="Unassembled WGS sequence"/>
</dbReference>
<evidence type="ECO:0000256" key="1">
    <source>
        <dbReference type="ARBA" id="ARBA00006484"/>
    </source>
</evidence>
<dbReference type="InterPro" id="IPR002347">
    <property type="entry name" value="SDR_fam"/>
</dbReference>
<dbReference type="Gene3D" id="3.40.50.720">
    <property type="entry name" value="NAD(P)-binding Rossmann-like Domain"/>
    <property type="match status" value="1"/>
</dbReference>
<dbReference type="EMBL" id="LXWF01000043">
    <property type="protein sequence ID" value="ORC15557.1"/>
    <property type="molecule type" value="Genomic_DNA"/>
</dbReference>
<proteinExistence type="inferred from homology"/>
<dbReference type="SUPFAM" id="SSF51735">
    <property type="entry name" value="NAD(P)-binding Rossmann-fold domains"/>
    <property type="match status" value="1"/>
</dbReference>
<dbReference type="InterPro" id="IPR036291">
    <property type="entry name" value="NAD(P)-bd_dom_sf"/>
</dbReference>
<dbReference type="GO" id="GO:0016491">
    <property type="term" value="F:oxidoreductase activity"/>
    <property type="evidence" value="ECO:0007669"/>
    <property type="project" value="UniProtKB-KW"/>
</dbReference>
<organism evidence="3 4">
    <name type="scientific">Rothia nasimurium</name>
    <dbReference type="NCBI Taxonomy" id="85336"/>
    <lineage>
        <taxon>Bacteria</taxon>
        <taxon>Bacillati</taxon>
        <taxon>Actinomycetota</taxon>
        <taxon>Actinomycetes</taxon>
        <taxon>Micrococcales</taxon>
        <taxon>Micrococcaceae</taxon>
        <taxon>Rothia</taxon>
    </lineage>
</organism>
<protein>
    <recommendedName>
        <fullName evidence="5">SDR family oxidoreductase</fullName>
    </recommendedName>
</protein>
<accession>A0A1Y1RNF4</accession>
<dbReference type="PANTHER" id="PTHR43639">
    <property type="entry name" value="OXIDOREDUCTASE, SHORT-CHAIN DEHYDROGENASE/REDUCTASE FAMILY (AFU_ORTHOLOGUE AFUA_5G02870)"/>
    <property type="match status" value="1"/>
</dbReference>
<sequence>MFNISGVSMRQKLALITGASRGIGKETTRTLLAQGYDVIAHSRTPGDWQEGLERAAAENQSKVYFVFATLGEGPIADKLWENIDQKIGNRPLDTVIFNAGNAPFGNVKNLSPLELSKLFSLNTVAPYALTPGAIKRLTKPGGQILYIGSGLTRYAYPDLTGYGMTKIALEYLSKNVAFEFGKEGITSNVVAPGVVDTDLNAGWLRGNEEAAEYTKSTTALRRIASPEDIAQSIYLLLSSKSPTITGQTIDLSFGTNL</sequence>
<evidence type="ECO:0000313" key="3">
    <source>
        <dbReference type="EMBL" id="ORC15557.1"/>
    </source>
</evidence>
<dbReference type="PRINTS" id="PR00081">
    <property type="entry name" value="GDHRDH"/>
</dbReference>
<reference evidence="3 4" key="1">
    <citation type="submission" date="2016-05" db="EMBL/GenBank/DDBJ databases">
        <title>Draft genome sequence of a porcine commensal Rothia nasimurium.</title>
        <authorList>
            <person name="Gaiser R.A."/>
            <person name="Van Baarlen P."/>
            <person name="Wells J.M."/>
        </authorList>
    </citation>
    <scope>NUCLEOTIDE SEQUENCE [LARGE SCALE GENOMIC DNA]</scope>
    <source>
        <strain evidence="3 4">PT-32</strain>
    </source>
</reference>
<keyword evidence="2" id="KW-0560">Oxidoreductase</keyword>